<accession>A0A9X1TTU4</accession>
<sequence length="984" mass="110343">MKRLSQGLLCLLLSSVLNHTLLAQKDAPVAGHSAALVDLLKKDYNSIDPEMRGDEIIKDRAIVIAIFKTYLGREELDYLITDLQDKAFTSLNTQYVDSLKAYISAKKQISSVPSSSMNISNAQFDITTVTNKVGDLSDKLELSKRKYLRSKFKLDTFEINKIQHRFANNNKFVAFVVKQFLNKYRNIEILGTDGYASSNYTSSIQKSIPFIGGDLAFEAAIDGLSRFLAKRIKEEMTTYVIERVKIWLKNPNEDDPFAEFKVLLPRTTIYLTNFQADKITSFPDEIKQYIEDDLSHLIENTANLKSTPRLKKLVGKNPDIDFALEALEIIPNLSKLKNPVDYFKTIENSRNINRWRTDNDPLKFNISNSMLLSGMLAQSMTIVDNGELRFAGKSFLGTYGGEENFYLLYMGLLFQQNTKYYDINFKQIAGSTFNLKNALEKIVNTDPDNNDFRECKKLISLVLTSVSDNAEKVMATATEIKKANKSGVKIGADTIYNFVDAMINLSENVLISSDTLITFLNSKGLDGLKVPSIKVKVQPYFLTARVINDITYDIQKRKYANGLIKALEISGKIASQPQNNGLNIVSKIDQLNNILVSDKMKNWHRVVSKVDSPGKISKRNRTAAKIVNGEFTKMITFYLNNYDSTPLITELRSISEVVQRISIKNEVISGQELSLINSIVNKDDFKDLVISYYSNISVSSITVEIEKGMISANSQYSGSGNPVFSQIEIRKLQTQVTDYSKGLFSNYIVNGKKRESEELENIHRKLDLMLSNNMLSLPDKFNISVNPQVTSLIHFINDMAVAENAEDIEKAIDAFALPAGSYAIKRVASFNFSVNSYPGILPALERPWKNNLSDNTNMGTQFSIGFTAPVGLSGSWGIKKGNSLGFFIPIIDIGAVTRLRLDNNSATSTLPEFKLKNFLSPGLYLHYGFRKTPLSLNIGAQFGPEIRKVMSGSESVSYESMRIGAGLVLDIPLFNLYTKPKFDN</sequence>
<dbReference type="AlphaFoldDB" id="A0A9X1TTU4"/>
<proteinExistence type="predicted"/>
<gene>
    <name evidence="2" type="ORF">L0661_08470</name>
</gene>
<evidence type="ECO:0000313" key="2">
    <source>
        <dbReference type="EMBL" id="MCF2498337.1"/>
    </source>
</evidence>
<organism evidence="2 3">
    <name type="scientific">Dyadobacter chenhuakuii</name>
    <dbReference type="NCBI Taxonomy" id="2909339"/>
    <lineage>
        <taxon>Bacteria</taxon>
        <taxon>Pseudomonadati</taxon>
        <taxon>Bacteroidota</taxon>
        <taxon>Cytophagia</taxon>
        <taxon>Cytophagales</taxon>
        <taxon>Spirosomataceae</taxon>
        <taxon>Dyadobacter</taxon>
    </lineage>
</organism>
<evidence type="ECO:0000313" key="3">
    <source>
        <dbReference type="Proteomes" id="UP001139411"/>
    </source>
</evidence>
<protein>
    <submittedName>
        <fullName evidence="2">Uncharacterized protein</fullName>
    </submittedName>
</protein>
<dbReference type="EMBL" id="JAKFFV010000004">
    <property type="protein sequence ID" value="MCF2498337.1"/>
    <property type="molecule type" value="Genomic_DNA"/>
</dbReference>
<dbReference type="Proteomes" id="UP001139411">
    <property type="component" value="Unassembled WGS sequence"/>
</dbReference>
<name>A0A9X1TTU4_9BACT</name>
<evidence type="ECO:0000256" key="1">
    <source>
        <dbReference type="SAM" id="SignalP"/>
    </source>
</evidence>
<comment type="caution">
    <text evidence="2">The sequence shown here is derived from an EMBL/GenBank/DDBJ whole genome shotgun (WGS) entry which is preliminary data.</text>
</comment>
<reference evidence="2" key="1">
    <citation type="submission" date="2022-01" db="EMBL/GenBank/DDBJ databases">
        <title>Novel species in genus Dyadobacter.</title>
        <authorList>
            <person name="Ma C."/>
        </authorList>
    </citation>
    <scope>NUCLEOTIDE SEQUENCE</scope>
    <source>
        <strain evidence="2">CY357</strain>
    </source>
</reference>
<dbReference type="RefSeq" id="WP_235177473.1">
    <property type="nucleotide sequence ID" value="NZ_JAKFFV010000004.1"/>
</dbReference>
<keyword evidence="1" id="KW-0732">Signal</keyword>
<feature type="chain" id="PRO_5040865983" evidence="1">
    <location>
        <begin position="20"/>
        <end position="984"/>
    </location>
</feature>
<feature type="signal peptide" evidence="1">
    <location>
        <begin position="1"/>
        <end position="19"/>
    </location>
</feature>